<evidence type="ECO:0000256" key="9">
    <source>
        <dbReference type="ARBA" id="ARBA00023136"/>
    </source>
</evidence>
<dbReference type="EMBL" id="FQXV01000016">
    <property type="protein sequence ID" value="SHI21295.1"/>
    <property type="molecule type" value="Genomic_DNA"/>
</dbReference>
<dbReference type="InterPro" id="IPR003593">
    <property type="entry name" value="AAA+_ATPase"/>
</dbReference>
<keyword evidence="7 11" id="KW-0067">ATP-binding</keyword>
<keyword evidence="3" id="KW-0997">Cell inner membrane</keyword>
<dbReference type="InterPro" id="IPR003439">
    <property type="entry name" value="ABC_transporter-like_ATP-bd"/>
</dbReference>
<evidence type="ECO:0000256" key="5">
    <source>
        <dbReference type="ARBA" id="ARBA00022737"/>
    </source>
</evidence>
<keyword evidence="5" id="KW-0677">Repeat</keyword>
<dbReference type="PROSITE" id="PS00211">
    <property type="entry name" value="ABC_TRANSPORTER_1"/>
    <property type="match status" value="1"/>
</dbReference>
<gene>
    <name evidence="11" type="ORF">SAMN02745823_02126</name>
    <name evidence="12" type="ORF">SAMN02745823_03452</name>
</gene>
<dbReference type="EMBL" id="FQXV01000006">
    <property type="protein sequence ID" value="SHI04580.1"/>
    <property type="molecule type" value="Genomic_DNA"/>
</dbReference>
<evidence type="ECO:0000256" key="2">
    <source>
        <dbReference type="ARBA" id="ARBA00022475"/>
    </source>
</evidence>
<dbReference type="PANTHER" id="PTHR43790:SF6">
    <property type="entry name" value="ARABINOSE IMPORT ATP-BINDING PROTEIN ARAG"/>
    <property type="match status" value="1"/>
</dbReference>
<keyword evidence="4" id="KW-0762">Sugar transport</keyword>
<dbReference type="InterPro" id="IPR050107">
    <property type="entry name" value="ABC_carbohydrate_import_ATPase"/>
</dbReference>
<evidence type="ECO:0000313" key="13">
    <source>
        <dbReference type="Proteomes" id="UP000183995"/>
    </source>
</evidence>
<keyword evidence="9" id="KW-0472">Membrane</keyword>
<evidence type="ECO:0000256" key="8">
    <source>
        <dbReference type="ARBA" id="ARBA00022967"/>
    </source>
</evidence>
<sequence length="350" mass="39227">QMVEIMKSYRRDSKIIAFDEPTACLTDTEVTILFRLIRQLKEQGKIILYVSHRMAEIFQTSDEIVVLKDGRLVKTFNTAETNEKELVKAMVGRDIGDTYANLKRNDKIGDVLLEVNNLVTDDVHDVSFQLRKGEVLGFAGLVGAGRTEVMRAIFGADPILSGEIRMDGEAVNFRSPKDAIEHGIALCPEDRKEQGLVLGRSIRDNVSMPVLEKVKKGMFLDEKTENELAFEAVKKYSIKTPTIEKLVMELSGGNQQKIILGRWTSEKMVTRILILDEPTKGIDVGTKAEVYQMVCDFAKQGIGVIFISSELTEVLNVSDNIIVMHNGHITGKVTRQEATEERVLELAMHD</sequence>
<dbReference type="PROSITE" id="PS50893">
    <property type="entry name" value="ABC_TRANSPORTER_2"/>
    <property type="match status" value="1"/>
</dbReference>
<evidence type="ECO:0000256" key="4">
    <source>
        <dbReference type="ARBA" id="ARBA00022597"/>
    </source>
</evidence>
<dbReference type="InterPro" id="IPR017871">
    <property type="entry name" value="ABC_transporter-like_CS"/>
</dbReference>
<keyword evidence="8" id="KW-1278">Translocase</keyword>
<dbReference type="Proteomes" id="UP000183995">
    <property type="component" value="Unassembled WGS sequence"/>
</dbReference>
<evidence type="ECO:0000256" key="3">
    <source>
        <dbReference type="ARBA" id="ARBA00022519"/>
    </source>
</evidence>
<dbReference type="AlphaFoldDB" id="A0A1M5XXS0"/>
<dbReference type="CDD" id="cd03215">
    <property type="entry name" value="ABC_Carb_Monos_II"/>
    <property type="match status" value="1"/>
</dbReference>
<dbReference type="OrthoDB" id="9771863at2"/>
<proteinExistence type="predicted"/>
<accession>A0A1M5XXS0</accession>
<evidence type="ECO:0000313" key="11">
    <source>
        <dbReference type="EMBL" id="SHI04580.1"/>
    </source>
</evidence>
<reference evidence="11 13" key="1">
    <citation type="submission" date="2016-11" db="EMBL/GenBank/DDBJ databases">
        <authorList>
            <person name="Jaros S."/>
            <person name="Januszkiewicz K."/>
            <person name="Wedrychowicz H."/>
        </authorList>
    </citation>
    <scope>NUCLEOTIDE SEQUENCE [LARGE SCALE GENOMIC DNA]</scope>
    <source>
        <strain evidence="11 13">DSM 10068</strain>
    </source>
</reference>
<evidence type="ECO:0000313" key="12">
    <source>
        <dbReference type="EMBL" id="SHI21295.1"/>
    </source>
</evidence>
<organism evidence="11 13">
    <name type="scientific">Sporobacter termitidis DSM 10068</name>
    <dbReference type="NCBI Taxonomy" id="1123282"/>
    <lineage>
        <taxon>Bacteria</taxon>
        <taxon>Bacillati</taxon>
        <taxon>Bacillota</taxon>
        <taxon>Clostridia</taxon>
        <taxon>Eubacteriales</taxon>
        <taxon>Oscillospiraceae</taxon>
        <taxon>Sporobacter</taxon>
    </lineage>
</organism>
<dbReference type="InterPro" id="IPR027417">
    <property type="entry name" value="P-loop_NTPase"/>
</dbReference>
<dbReference type="Gene3D" id="3.40.50.300">
    <property type="entry name" value="P-loop containing nucleotide triphosphate hydrolases"/>
    <property type="match status" value="2"/>
</dbReference>
<evidence type="ECO:0000256" key="7">
    <source>
        <dbReference type="ARBA" id="ARBA00022840"/>
    </source>
</evidence>
<protein>
    <submittedName>
        <fullName evidence="11">L-arabinose transport system ATP-binding protein</fullName>
    </submittedName>
</protein>
<keyword evidence="6" id="KW-0547">Nucleotide-binding</keyword>
<keyword evidence="1" id="KW-0813">Transport</keyword>
<keyword evidence="13" id="KW-1185">Reference proteome</keyword>
<evidence type="ECO:0000256" key="1">
    <source>
        <dbReference type="ARBA" id="ARBA00022448"/>
    </source>
</evidence>
<evidence type="ECO:0000256" key="6">
    <source>
        <dbReference type="ARBA" id="ARBA00022741"/>
    </source>
</evidence>
<feature type="non-terminal residue" evidence="11">
    <location>
        <position position="1"/>
    </location>
</feature>
<dbReference type="PANTHER" id="PTHR43790">
    <property type="entry name" value="CARBOHYDRATE TRANSPORT ATP-BINDING PROTEIN MG119-RELATED"/>
    <property type="match status" value="1"/>
</dbReference>
<feature type="domain" description="ABC transporter" evidence="10">
    <location>
        <begin position="106"/>
        <end position="346"/>
    </location>
</feature>
<dbReference type="STRING" id="1123282.SAMN02745823_02126"/>
<dbReference type="Pfam" id="PF00005">
    <property type="entry name" value="ABC_tran"/>
    <property type="match status" value="1"/>
</dbReference>
<dbReference type="GO" id="GO:0005524">
    <property type="term" value="F:ATP binding"/>
    <property type="evidence" value="ECO:0007669"/>
    <property type="project" value="UniProtKB-KW"/>
</dbReference>
<dbReference type="SMART" id="SM00382">
    <property type="entry name" value="AAA"/>
    <property type="match status" value="1"/>
</dbReference>
<dbReference type="RefSeq" id="WP_073081934.1">
    <property type="nucleotide sequence ID" value="NZ_FQXV01000006.1"/>
</dbReference>
<name>A0A1M5XXS0_9FIRM</name>
<keyword evidence="2" id="KW-1003">Cell membrane</keyword>
<evidence type="ECO:0000259" key="10">
    <source>
        <dbReference type="PROSITE" id="PS50893"/>
    </source>
</evidence>
<dbReference type="SUPFAM" id="SSF52540">
    <property type="entry name" value="P-loop containing nucleoside triphosphate hydrolases"/>
    <property type="match status" value="2"/>
</dbReference>
<dbReference type="GO" id="GO:0016887">
    <property type="term" value="F:ATP hydrolysis activity"/>
    <property type="evidence" value="ECO:0007669"/>
    <property type="project" value="InterPro"/>
</dbReference>